<feature type="transmembrane region" description="Helical" evidence="1">
    <location>
        <begin position="115"/>
        <end position="133"/>
    </location>
</feature>
<keyword evidence="1" id="KW-0812">Transmembrane</keyword>
<keyword evidence="1" id="KW-0472">Membrane</keyword>
<feature type="transmembrane region" description="Helical" evidence="1">
    <location>
        <begin position="145"/>
        <end position="168"/>
    </location>
</feature>
<name>A0A934J1E7_9HYPH</name>
<protein>
    <submittedName>
        <fullName evidence="2">Uncharacterized protein</fullName>
    </submittedName>
</protein>
<dbReference type="EMBL" id="JAEKMH010000010">
    <property type="protein sequence ID" value="MBJ3787060.1"/>
    <property type="molecule type" value="Genomic_DNA"/>
</dbReference>
<dbReference type="Proteomes" id="UP000602124">
    <property type="component" value="Unassembled WGS sequence"/>
</dbReference>
<accession>A0A934J1E7</accession>
<keyword evidence="3" id="KW-1185">Reference proteome</keyword>
<dbReference type="AlphaFoldDB" id="A0A934J1E7"/>
<organism evidence="2 3">
    <name type="scientific">Devosia sediminis</name>
    <dbReference type="NCBI Taxonomy" id="2798801"/>
    <lineage>
        <taxon>Bacteria</taxon>
        <taxon>Pseudomonadati</taxon>
        <taxon>Pseudomonadota</taxon>
        <taxon>Alphaproteobacteria</taxon>
        <taxon>Hyphomicrobiales</taxon>
        <taxon>Devosiaceae</taxon>
        <taxon>Devosia</taxon>
    </lineage>
</organism>
<sequence>MPTEHIFYIPTVFLLGMIAGRFLPIPRRHAATAARSEAILGWSVVSALLVTVSIFVLTHLFAPFGGVHAVSSAAHGQAVFDQHPVFSASEIYSRLELFGAAGRDAYQAMTYTSDVLFPASLLLTLLLLGAYLSRKGSLSSGVRGWMAVLPIGWFVADISENTMIYRILDAYPEHMTWAPALGAATVIKFALLLSSVLVLAASAWGGIKTKSIV</sequence>
<keyword evidence="1" id="KW-1133">Transmembrane helix</keyword>
<evidence type="ECO:0000313" key="2">
    <source>
        <dbReference type="EMBL" id="MBJ3787060.1"/>
    </source>
</evidence>
<reference evidence="2" key="1">
    <citation type="submission" date="2020-12" db="EMBL/GenBank/DDBJ databases">
        <title>Devosia sp. MSA67 isolated from Mo River.</title>
        <authorList>
            <person name="Ma F."/>
            <person name="Zi Z."/>
        </authorList>
    </citation>
    <scope>NUCLEOTIDE SEQUENCE</scope>
    <source>
        <strain evidence="2">MSA67</strain>
    </source>
</reference>
<feature type="transmembrane region" description="Helical" evidence="1">
    <location>
        <begin position="180"/>
        <end position="207"/>
    </location>
</feature>
<proteinExistence type="predicted"/>
<evidence type="ECO:0000256" key="1">
    <source>
        <dbReference type="SAM" id="Phobius"/>
    </source>
</evidence>
<dbReference type="RefSeq" id="WP_198878238.1">
    <property type="nucleotide sequence ID" value="NZ_JAEKMH010000010.1"/>
</dbReference>
<feature type="transmembrane region" description="Helical" evidence="1">
    <location>
        <begin position="38"/>
        <end position="62"/>
    </location>
</feature>
<evidence type="ECO:0000313" key="3">
    <source>
        <dbReference type="Proteomes" id="UP000602124"/>
    </source>
</evidence>
<feature type="transmembrane region" description="Helical" evidence="1">
    <location>
        <begin position="6"/>
        <end position="26"/>
    </location>
</feature>
<gene>
    <name evidence="2" type="ORF">JEQ47_20245</name>
</gene>
<comment type="caution">
    <text evidence="2">The sequence shown here is derived from an EMBL/GenBank/DDBJ whole genome shotgun (WGS) entry which is preliminary data.</text>
</comment>